<organism evidence="2 3">
    <name type="scientific">Dendrothele bispora (strain CBS 962.96)</name>
    <dbReference type="NCBI Taxonomy" id="1314807"/>
    <lineage>
        <taxon>Eukaryota</taxon>
        <taxon>Fungi</taxon>
        <taxon>Dikarya</taxon>
        <taxon>Basidiomycota</taxon>
        <taxon>Agaricomycotina</taxon>
        <taxon>Agaricomycetes</taxon>
        <taxon>Agaricomycetidae</taxon>
        <taxon>Agaricales</taxon>
        <taxon>Agaricales incertae sedis</taxon>
        <taxon>Dendrothele</taxon>
    </lineage>
</organism>
<evidence type="ECO:0000256" key="1">
    <source>
        <dbReference type="SAM" id="MobiDB-lite"/>
    </source>
</evidence>
<accession>A0A4S8MHC6</accession>
<reference evidence="2 3" key="1">
    <citation type="journal article" date="2019" name="Nat. Ecol. Evol.">
        <title>Megaphylogeny resolves global patterns of mushroom evolution.</title>
        <authorList>
            <person name="Varga T."/>
            <person name="Krizsan K."/>
            <person name="Foldi C."/>
            <person name="Dima B."/>
            <person name="Sanchez-Garcia M."/>
            <person name="Sanchez-Ramirez S."/>
            <person name="Szollosi G.J."/>
            <person name="Szarkandi J.G."/>
            <person name="Papp V."/>
            <person name="Albert L."/>
            <person name="Andreopoulos W."/>
            <person name="Angelini C."/>
            <person name="Antonin V."/>
            <person name="Barry K.W."/>
            <person name="Bougher N.L."/>
            <person name="Buchanan P."/>
            <person name="Buyck B."/>
            <person name="Bense V."/>
            <person name="Catcheside P."/>
            <person name="Chovatia M."/>
            <person name="Cooper J."/>
            <person name="Damon W."/>
            <person name="Desjardin D."/>
            <person name="Finy P."/>
            <person name="Geml J."/>
            <person name="Haridas S."/>
            <person name="Hughes K."/>
            <person name="Justo A."/>
            <person name="Karasinski D."/>
            <person name="Kautmanova I."/>
            <person name="Kiss B."/>
            <person name="Kocsube S."/>
            <person name="Kotiranta H."/>
            <person name="LaButti K.M."/>
            <person name="Lechner B.E."/>
            <person name="Liimatainen K."/>
            <person name="Lipzen A."/>
            <person name="Lukacs Z."/>
            <person name="Mihaltcheva S."/>
            <person name="Morgado L.N."/>
            <person name="Niskanen T."/>
            <person name="Noordeloos M.E."/>
            <person name="Ohm R.A."/>
            <person name="Ortiz-Santana B."/>
            <person name="Ovrebo C."/>
            <person name="Racz N."/>
            <person name="Riley R."/>
            <person name="Savchenko A."/>
            <person name="Shiryaev A."/>
            <person name="Soop K."/>
            <person name="Spirin V."/>
            <person name="Szebenyi C."/>
            <person name="Tomsovsky M."/>
            <person name="Tulloss R.E."/>
            <person name="Uehling J."/>
            <person name="Grigoriev I.V."/>
            <person name="Vagvolgyi C."/>
            <person name="Papp T."/>
            <person name="Martin F.M."/>
            <person name="Miettinen O."/>
            <person name="Hibbett D.S."/>
            <person name="Nagy L.G."/>
        </authorList>
    </citation>
    <scope>NUCLEOTIDE SEQUENCE [LARGE SCALE GENOMIC DNA]</scope>
    <source>
        <strain evidence="2 3">CBS 962.96</strain>
    </source>
</reference>
<name>A0A4S8MHC6_DENBC</name>
<evidence type="ECO:0000313" key="3">
    <source>
        <dbReference type="Proteomes" id="UP000297245"/>
    </source>
</evidence>
<dbReference type="Proteomes" id="UP000297245">
    <property type="component" value="Unassembled WGS sequence"/>
</dbReference>
<feature type="region of interest" description="Disordered" evidence="1">
    <location>
        <begin position="173"/>
        <end position="201"/>
    </location>
</feature>
<proteinExistence type="predicted"/>
<dbReference type="AlphaFoldDB" id="A0A4S8MHC6"/>
<keyword evidence="3" id="KW-1185">Reference proteome</keyword>
<sequence>MEQWPDSLTIVLDDWDFPENEAWQHLEGLNPNYTQSAFYKRSVMRFNQTLNKAESTAWIVNASEGADLAFYGWAPASSSQGPSTFQVVDSSGRTQMMQYSSANTLGEIFVSNASMDGFALEFLQETRIDYVLKKVSENETDLRNSTIVLVDDFNSEIKWEGLWDRKPHYSLNPPYENPDDGDLEQGSPLPVMQPHGGGTHTSTTEGDFFSFQFAGECLSFV</sequence>
<protein>
    <submittedName>
        <fullName evidence="2">Uncharacterized protein</fullName>
    </submittedName>
</protein>
<dbReference type="EMBL" id="ML179081">
    <property type="protein sequence ID" value="THV02080.1"/>
    <property type="molecule type" value="Genomic_DNA"/>
</dbReference>
<gene>
    <name evidence="2" type="ORF">K435DRAFT_368781</name>
</gene>
<evidence type="ECO:0000313" key="2">
    <source>
        <dbReference type="EMBL" id="THV02080.1"/>
    </source>
</evidence>